<dbReference type="Pfam" id="PF03061">
    <property type="entry name" value="4HBT"/>
    <property type="match status" value="1"/>
</dbReference>
<dbReference type="RefSeq" id="WP_368375351.1">
    <property type="nucleotide sequence ID" value="NZ_JBFRYB010000001.1"/>
</dbReference>
<dbReference type="Gene3D" id="3.10.129.10">
    <property type="entry name" value="Hotdog Thioesterase"/>
    <property type="match status" value="1"/>
</dbReference>
<name>A0ABV3TV76_9GAMM</name>
<evidence type="ECO:0000313" key="2">
    <source>
        <dbReference type="EMBL" id="MEX1665245.1"/>
    </source>
</evidence>
<organism evidence="2 3">
    <name type="scientific">Zhongshania arctica</name>
    <dbReference type="NCBI Taxonomy" id="3238302"/>
    <lineage>
        <taxon>Bacteria</taxon>
        <taxon>Pseudomonadati</taxon>
        <taxon>Pseudomonadota</taxon>
        <taxon>Gammaproteobacteria</taxon>
        <taxon>Cellvibrionales</taxon>
        <taxon>Spongiibacteraceae</taxon>
        <taxon>Zhongshania</taxon>
    </lineage>
</organism>
<dbReference type="Proteomes" id="UP001557484">
    <property type="component" value="Unassembled WGS sequence"/>
</dbReference>
<proteinExistence type="predicted"/>
<dbReference type="EC" id="3.1.2.-" evidence="2"/>
<comment type="caution">
    <text evidence="2">The sequence shown here is derived from an EMBL/GenBank/DDBJ whole genome shotgun (WGS) entry which is preliminary data.</text>
</comment>
<gene>
    <name evidence="2" type="ORF">AB4875_07075</name>
</gene>
<keyword evidence="3" id="KW-1185">Reference proteome</keyword>
<dbReference type="InterPro" id="IPR029069">
    <property type="entry name" value="HotDog_dom_sf"/>
</dbReference>
<dbReference type="EMBL" id="JBFRYB010000001">
    <property type="protein sequence ID" value="MEX1665245.1"/>
    <property type="molecule type" value="Genomic_DNA"/>
</dbReference>
<dbReference type="CDD" id="cd03443">
    <property type="entry name" value="PaaI_thioesterase"/>
    <property type="match status" value="1"/>
</dbReference>
<sequence length="149" mass="16346">MTALNPVYFPDIESSDWMAMPMPEGDSFDSLLDPYQFRKIAAGKAEALFETNTHSQNGQNGLHGGLLAARAEQVLYLPLYVNRSVALRRVVTIDMSLQYVAGGSVGLPILAEIELIQETGRMGFIRGVLKQEGRVLTSFTATLRKLAEA</sequence>
<evidence type="ECO:0000313" key="3">
    <source>
        <dbReference type="Proteomes" id="UP001557484"/>
    </source>
</evidence>
<reference evidence="2 3" key="1">
    <citation type="journal article" date="2011" name="Int. J. Syst. Evol. Microbiol.">
        <title>Zhongshania antarctica gen. nov., sp. nov. and Zhongshania guokunii sp. nov., gammaproteobacteria respectively isolated from coastal attached (fast) ice and surface seawater of the Antarctic.</title>
        <authorList>
            <person name="Li H.J."/>
            <person name="Zhang X.Y."/>
            <person name="Chen C.X."/>
            <person name="Zhang Y.J."/>
            <person name="Gao Z.M."/>
            <person name="Yu Y."/>
            <person name="Chen X.L."/>
            <person name="Chen B."/>
            <person name="Zhang Y.Z."/>
        </authorList>
    </citation>
    <scope>NUCLEOTIDE SEQUENCE [LARGE SCALE GENOMIC DNA]</scope>
    <source>
        <strain evidence="2 3">R06B22</strain>
    </source>
</reference>
<dbReference type="GO" id="GO:0016787">
    <property type="term" value="F:hydrolase activity"/>
    <property type="evidence" value="ECO:0007669"/>
    <property type="project" value="UniProtKB-KW"/>
</dbReference>
<dbReference type="InterPro" id="IPR006683">
    <property type="entry name" value="Thioestr_dom"/>
</dbReference>
<accession>A0ABV3TV76</accession>
<dbReference type="SUPFAM" id="SSF54637">
    <property type="entry name" value="Thioesterase/thiol ester dehydrase-isomerase"/>
    <property type="match status" value="1"/>
</dbReference>
<feature type="domain" description="Thioesterase" evidence="1">
    <location>
        <begin position="62"/>
        <end position="136"/>
    </location>
</feature>
<protein>
    <submittedName>
        <fullName evidence="2">PaaI family thioesterase</fullName>
        <ecNumber evidence="2">3.1.2.-</ecNumber>
    </submittedName>
</protein>
<keyword evidence="2" id="KW-0378">Hydrolase</keyword>
<evidence type="ECO:0000259" key="1">
    <source>
        <dbReference type="Pfam" id="PF03061"/>
    </source>
</evidence>